<sequence length="116" mass="12762">MPKATGKAVKPVFPLLPLIIWAVLVPSKANEFKCPGGNNYELSYCASQALKRSNSSLESQLKASTFEAWKSAVGEVCAEAYAPYSQGTIYPLMLMRCDENLNQTLLEEMKGLGERQ</sequence>
<dbReference type="KEGG" id="pmf:P9303_20581"/>
<dbReference type="STRING" id="59922.P9303_20581"/>
<dbReference type="BioCyc" id="PMAR59922:G1G80-1795-MONOMER"/>
<dbReference type="AlphaFoldDB" id="A2CBD4"/>
<evidence type="ECO:0000313" key="2">
    <source>
        <dbReference type="Proteomes" id="UP000002274"/>
    </source>
</evidence>
<evidence type="ECO:0008006" key="3">
    <source>
        <dbReference type="Google" id="ProtNLM"/>
    </source>
</evidence>
<dbReference type="EMBL" id="CP000554">
    <property type="protein sequence ID" value="ABM78794.1"/>
    <property type="molecule type" value="Genomic_DNA"/>
</dbReference>
<reference evidence="1 2" key="1">
    <citation type="journal article" date="2007" name="PLoS Genet.">
        <title>Patterns and implications of gene gain and loss in the evolution of Prochlorococcus.</title>
        <authorList>
            <person name="Kettler G.C."/>
            <person name="Martiny A.C."/>
            <person name="Huang K."/>
            <person name="Zucker J."/>
            <person name="Coleman M.L."/>
            <person name="Rodrigue S."/>
            <person name="Chen F."/>
            <person name="Lapidus A."/>
            <person name="Ferriera S."/>
            <person name="Johnson J."/>
            <person name="Steglich C."/>
            <person name="Church G.M."/>
            <person name="Richardson P."/>
            <person name="Chisholm S.W."/>
        </authorList>
    </citation>
    <scope>NUCLEOTIDE SEQUENCE [LARGE SCALE GENOMIC DNA]</scope>
    <source>
        <strain evidence="1 2">MIT 9303</strain>
    </source>
</reference>
<gene>
    <name evidence="1" type="ordered locus">P9303_20581</name>
</gene>
<accession>A2CBD4</accession>
<organism evidence="1 2">
    <name type="scientific">Prochlorococcus marinus (strain MIT 9303)</name>
    <dbReference type="NCBI Taxonomy" id="59922"/>
    <lineage>
        <taxon>Bacteria</taxon>
        <taxon>Bacillati</taxon>
        <taxon>Cyanobacteriota</taxon>
        <taxon>Cyanophyceae</taxon>
        <taxon>Synechococcales</taxon>
        <taxon>Prochlorococcaceae</taxon>
        <taxon>Prochlorococcus</taxon>
    </lineage>
</organism>
<name>A2CBD4_PROM3</name>
<dbReference type="Proteomes" id="UP000002274">
    <property type="component" value="Chromosome"/>
</dbReference>
<dbReference type="HOGENOM" id="CLU_2221896_0_0_3"/>
<evidence type="ECO:0000313" key="1">
    <source>
        <dbReference type="EMBL" id="ABM78794.1"/>
    </source>
</evidence>
<proteinExistence type="predicted"/>
<protein>
    <recommendedName>
        <fullName evidence="3">DUF1311 domain-containing protein</fullName>
    </recommendedName>
</protein>